<reference evidence="2 3" key="1">
    <citation type="journal article" date="2012" name="PLoS Pathog.">
        <title>Diverse lifestyles and strategies of plant pathogenesis encoded in the genomes of eighteen Dothideomycetes fungi.</title>
        <authorList>
            <person name="Ohm R.A."/>
            <person name="Feau N."/>
            <person name="Henrissat B."/>
            <person name="Schoch C.L."/>
            <person name="Horwitz B.A."/>
            <person name="Barry K.W."/>
            <person name="Condon B.J."/>
            <person name="Copeland A.C."/>
            <person name="Dhillon B."/>
            <person name="Glaser F."/>
            <person name="Hesse C.N."/>
            <person name="Kosti I."/>
            <person name="LaButti K."/>
            <person name="Lindquist E.A."/>
            <person name="Lucas S."/>
            <person name="Salamov A.A."/>
            <person name="Bradshaw R.E."/>
            <person name="Ciuffetti L."/>
            <person name="Hamelin R.C."/>
            <person name="Kema G.H.J."/>
            <person name="Lawrence C."/>
            <person name="Scott J.A."/>
            <person name="Spatafora J.W."/>
            <person name="Turgeon B.G."/>
            <person name="de Wit P.J.G.M."/>
            <person name="Zhong S."/>
            <person name="Goodwin S.B."/>
            <person name="Grigoriev I.V."/>
        </authorList>
    </citation>
    <scope>NUCLEOTIDE SEQUENCE [LARGE SCALE GENOMIC DNA]</scope>
    <source>
        <strain evidence="2 3">UAMH 10762</strain>
    </source>
</reference>
<dbReference type="RefSeq" id="XP_007677333.1">
    <property type="nucleotide sequence ID" value="XM_007679143.1"/>
</dbReference>
<dbReference type="EMBL" id="KB445556">
    <property type="protein sequence ID" value="EMC96125.1"/>
    <property type="molecule type" value="Genomic_DNA"/>
</dbReference>
<dbReference type="Proteomes" id="UP000011761">
    <property type="component" value="Unassembled WGS sequence"/>
</dbReference>
<keyword evidence="3" id="KW-1185">Reference proteome</keyword>
<name>M2NB85_BAUPA</name>
<dbReference type="HOGENOM" id="CLU_1250456_0_0_1"/>
<sequence>MGVKEPTEPLPPQHDLVGPRTASIVLHNAAVPFKAHAMITSGFVVFNSVAGGIESMGEELCHRKHIVRLQEKARNGVRGEIRFIERICGASLRSKEAQAGGSSAGDDGGRGGGCHSKQIKEEQIRQMTGNGLMEVDGGPSVFRSDVFEPRTGRQMQIVCSTALDGKKWINHGVFGLNEEGIFHLPAVTTTPDPQNQFETVEGIQTVGLPDEVRLKLVLMTE</sequence>
<organism evidence="2 3">
    <name type="scientific">Baudoinia panamericana (strain UAMH 10762)</name>
    <name type="common">Angels' share fungus</name>
    <name type="synonym">Baudoinia compniacensis (strain UAMH 10762)</name>
    <dbReference type="NCBI Taxonomy" id="717646"/>
    <lineage>
        <taxon>Eukaryota</taxon>
        <taxon>Fungi</taxon>
        <taxon>Dikarya</taxon>
        <taxon>Ascomycota</taxon>
        <taxon>Pezizomycotina</taxon>
        <taxon>Dothideomycetes</taxon>
        <taxon>Dothideomycetidae</taxon>
        <taxon>Mycosphaerellales</taxon>
        <taxon>Teratosphaeriaceae</taxon>
        <taxon>Baudoinia</taxon>
    </lineage>
</organism>
<accession>M2NB85</accession>
<proteinExistence type="predicted"/>
<evidence type="ECO:0000313" key="2">
    <source>
        <dbReference type="EMBL" id="EMC96125.1"/>
    </source>
</evidence>
<evidence type="ECO:0000313" key="3">
    <source>
        <dbReference type="Proteomes" id="UP000011761"/>
    </source>
</evidence>
<protein>
    <submittedName>
        <fullName evidence="2">Uncharacterized protein</fullName>
    </submittedName>
</protein>
<dbReference type="GeneID" id="19108909"/>
<feature type="region of interest" description="Disordered" evidence="1">
    <location>
        <begin position="95"/>
        <end position="115"/>
    </location>
</feature>
<dbReference type="AlphaFoldDB" id="M2NB85"/>
<dbReference type="KEGG" id="bcom:BAUCODRAFT_148952"/>
<gene>
    <name evidence="2" type="ORF">BAUCODRAFT_148952</name>
</gene>
<evidence type="ECO:0000256" key="1">
    <source>
        <dbReference type="SAM" id="MobiDB-lite"/>
    </source>
</evidence>